<dbReference type="Proteomes" id="UP000636709">
    <property type="component" value="Unassembled WGS sequence"/>
</dbReference>
<proteinExistence type="predicted"/>
<dbReference type="OrthoDB" id="685966at2759"/>
<dbReference type="AlphaFoldDB" id="A0A835KIL6"/>
<dbReference type="SUPFAM" id="SSF81383">
    <property type="entry name" value="F-box domain"/>
    <property type="match status" value="1"/>
</dbReference>
<dbReference type="Pfam" id="PF00646">
    <property type="entry name" value="F-box"/>
    <property type="match status" value="1"/>
</dbReference>
<dbReference type="EMBL" id="JACEFO010001608">
    <property type="protein sequence ID" value="KAF8731324.1"/>
    <property type="molecule type" value="Genomic_DNA"/>
</dbReference>
<accession>A0A835KIL6</accession>
<reference evidence="2" key="1">
    <citation type="submission" date="2020-07" db="EMBL/GenBank/DDBJ databases">
        <title>Genome sequence and genetic diversity analysis of an under-domesticated orphan crop, white fonio (Digitaria exilis).</title>
        <authorList>
            <person name="Bennetzen J.L."/>
            <person name="Chen S."/>
            <person name="Ma X."/>
            <person name="Wang X."/>
            <person name="Yssel A.E.J."/>
            <person name="Chaluvadi S.R."/>
            <person name="Johnson M."/>
            <person name="Gangashetty P."/>
            <person name="Hamidou F."/>
            <person name="Sanogo M.D."/>
            <person name="Zwaenepoel A."/>
            <person name="Wallace J."/>
            <person name="Van De Peer Y."/>
            <person name="Van Deynze A."/>
        </authorList>
    </citation>
    <scope>NUCLEOTIDE SEQUENCE</scope>
    <source>
        <tissue evidence="2">Leaves</tissue>
    </source>
</reference>
<keyword evidence="3" id="KW-1185">Reference proteome</keyword>
<dbReference type="PANTHER" id="PTHR32133:SF327">
    <property type="entry name" value="F-BOX DOMAIN-CONTAINING PROTEIN"/>
    <property type="match status" value="1"/>
</dbReference>
<name>A0A835KIL6_9POAL</name>
<organism evidence="2 3">
    <name type="scientific">Digitaria exilis</name>
    <dbReference type="NCBI Taxonomy" id="1010633"/>
    <lineage>
        <taxon>Eukaryota</taxon>
        <taxon>Viridiplantae</taxon>
        <taxon>Streptophyta</taxon>
        <taxon>Embryophyta</taxon>
        <taxon>Tracheophyta</taxon>
        <taxon>Spermatophyta</taxon>
        <taxon>Magnoliopsida</taxon>
        <taxon>Liliopsida</taxon>
        <taxon>Poales</taxon>
        <taxon>Poaceae</taxon>
        <taxon>PACMAD clade</taxon>
        <taxon>Panicoideae</taxon>
        <taxon>Panicodae</taxon>
        <taxon>Paniceae</taxon>
        <taxon>Anthephorinae</taxon>
        <taxon>Digitaria</taxon>
    </lineage>
</organism>
<protein>
    <recommendedName>
        <fullName evidence="1">F-box domain-containing protein</fullName>
    </recommendedName>
</protein>
<dbReference type="InterPro" id="IPR001810">
    <property type="entry name" value="F-box_dom"/>
</dbReference>
<sequence length="344" mass="38127">MEELVEEILLRVPPDEPADLVRAALVCKPWRRIILSGSGAGGGFLRRYRAFHRAPPLLGYLHNLYTDKNREGPIPPFVSTTNASPLSQPRLGGLWWALDCRHGHVLINSFPVAEPEHLVVWDPISGDIERIDMPPYPDSSCAGAVLCAVHGCDHLDCHGGPFLVVFIGTTTVSGGNVETWATMYSSETGVWSPSVSMDDSDDDALYFTLEHGVLKYDMVGHELSEIEPPSEVGSIYMEVEDGALGFVAELDNRIYKWLWQADANVTGRWEKHMVMELEALLLTPAPYTSYKVIAFVEGTDTIFIIGCHVGVFTLDLKSRKVKKVGKSAPYYAILPYRSFYTPGI</sequence>
<evidence type="ECO:0000313" key="3">
    <source>
        <dbReference type="Proteomes" id="UP000636709"/>
    </source>
</evidence>
<evidence type="ECO:0000313" key="2">
    <source>
        <dbReference type="EMBL" id="KAF8731324.1"/>
    </source>
</evidence>
<dbReference type="PANTHER" id="PTHR32133">
    <property type="entry name" value="OS07G0120400 PROTEIN"/>
    <property type="match status" value="1"/>
</dbReference>
<comment type="caution">
    <text evidence="2">The sequence shown here is derived from an EMBL/GenBank/DDBJ whole genome shotgun (WGS) entry which is preliminary data.</text>
</comment>
<gene>
    <name evidence="2" type="ORF">HU200_016378</name>
</gene>
<evidence type="ECO:0000259" key="1">
    <source>
        <dbReference type="Pfam" id="PF00646"/>
    </source>
</evidence>
<feature type="domain" description="F-box" evidence="1">
    <location>
        <begin position="2"/>
        <end position="36"/>
    </location>
</feature>
<dbReference type="InterPro" id="IPR036047">
    <property type="entry name" value="F-box-like_dom_sf"/>
</dbReference>